<dbReference type="InterPro" id="IPR036703">
    <property type="entry name" value="MOB_kinase_act_sf"/>
</dbReference>
<dbReference type="OrthoDB" id="10261121at2759"/>
<comment type="caution">
    <text evidence="3">The sequence shown here is derived from an EMBL/GenBank/DDBJ whole genome shotgun (WGS) entry which is preliminary data.</text>
</comment>
<sequence>MSFLIKGFTRNSKKNKQNNKLGNNYNEIYLSNDSSSNLQNNRGRQESPMYSGNNNNNINAPPRRNQSPSKQSLRSHRSQKYLQQQHQNQQTQIQQPQQQQTPESSKPPLFMCEPFIKTALVKGSYKAIVQLPKYVEESEWLALNTFEFYTHLNKFYGVISEYVTPDKYPTMNADPKTEYVWVMPNGRTVSLPANQYIEYALTWISNKLNDQSTFPTKTGMAFPPGLLKDIKGICRQMFRIIAHIYYNHFEKIVHLSLEAHYISFFAHFISFIREFDLVEMQELEPLSALIENLEGQGRIIKLEN</sequence>
<feature type="region of interest" description="Disordered" evidence="2">
    <location>
        <begin position="1"/>
        <end position="108"/>
    </location>
</feature>
<protein>
    <submittedName>
        <fullName evidence="3">Unnamed protein product</fullName>
    </submittedName>
</protein>
<dbReference type="Gene3D" id="1.20.140.30">
    <property type="entry name" value="MOB kinase activator"/>
    <property type="match status" value="1"/>
</dbReference>
<dbReference type="SUPFAM" id="SSF101152">
    <property type="entry name" value="Mob1/phocein"/>
    <property type="match status" value="1"/>
</dbReference>
<feature type="compositionally biased region" description="Low complexity" evidence="2">
    <location>
        <begin position="18"/>
        <end position="41"/>
    </location>
</feature>
<keyword evidence="1" id="KW-0479">Metal-binding</keyword>
<feature type="binding site" evidence="1">
    <location>
        <position position="248"/>
    </location>
    <ligand>
        <name>Zn(2+)</name>
        <dbReference type="ChEBI" id="CHEBI:29105"/>
    </ligand>
</feature>
<proteinExistence type="predicted"/>
<reference evidence="3" key="1">
    <citation type="submission" date="2023-04" db="EMBL/GenBank/DDBJ databases">
        <title>Ambrosiozyma monospora NBRC 1965.</title>
        <authorList>
            <person name="Ichikawa N."/>
            <person name="Sato H."/>
            <person name="Tonouchi N."/>
        </authorList>
    </citation>
    <scope>NUCLEOTIDE SEQUENCE</scope>
    <source>
        <strain evidence="3">NBRC 1965</strain>
    </source>
</reference>
<feature type="compositionally biased region" description="Low complexity" evidence="2">
    <location>
        <begin position="80"/>
        <end position="100"/>
    </location>
</feature>
<name>A0A9W6Z595_AMBMO</name>
<evidence type="ECO:0000256" key="2">
    <source>
        <dbReference type="SAM" id="MobiDB-lite"/>
    </source>
</evidence>
<dbReference type="SMART" id="SM01388">
    <property type="entry name" value="Mob1_phocein"/>
    <property type="match status" value="1"/>
</dbReference>
<keyword evidence="4" id="KW-1185">Reference proteome</keyword>
<evidence type="ECO:0000313" key="3">
    <source>
        <dbReference type="EMBL" id="GMG56088.1"/>
    </source>
</evidence>
<accession>A0A9W6Z595</accession>
<gene>
    <name evidence="3" type="ORF">Amon01_000815700</name>
</gene>
<dbReference type="AlphaFoldDB" id="A0A9W6Z595"/>
<dbReference type="InterPro" id="IPR005301">
    <property type="entry name" value="MOB_kinase_act_fam"/>
</dbReference>
<feature type="compositionally biased region" description="Low complexity" evidence="2">
    <location>
        <begin position="53"/>
        <end position="65"/>
    </location>
</feature>
<evidence type="ECO:0000256" key="1">
    <source>
        <dbReference type="PIRSR" id="PIRSR605301-1"/>
    </source>
</evidence>
<dbReference type="Pfam" id="PF03637">
    <property type="entry name" value="Mob1_phocein"/>
    <property type="match status" value="1"/>
</dbReference>
<feature type="binding site" evidence="1">
    <location>
        <position position="243"/>
    </location>
    <ligand>
        <name>Zn(2+)</name>
        <dbReference type="ChEBI" id="CHEBI:29105"/>
    </ligand>
</feature>
<dbReference type="EMBL" id="BSXU01006878">
    <property type="protein sequence ID" value="GMG56088.1"/>
    <property type="molecule type" value="Genomic_DNA"/>
</dbReference>
<organism evidence="3 4">
    <name type="scientific">Ambrosiozyma monospora</name>
    <name type="common">Yeast</name>
    <name type="synonym">Endomycopsis monosporus</name>
    <dbReference type="NCBI Taxonomy" id="43982"/>
    <lineage>
        <taxon>Eukaryota</taxon>
        <taxon>Fungi</taxon>
        <taxon>Dikarya</taxon>
        <taxon>Ascomycota</taxon>
        <taxon>Saccharomycotina</taxon>
        <taxon>Pichiomycetes</taxon>
        <taxon>Pichiales</taxon>
        <taxon>Pichiaceae</taxon>
        <taxon>Ambrosiozyma</taxon>
    </lineage>
</organism>
<dbReference type="PANTHER" id="PTHR22599">
    <property type="entry name" value="MPS ONE BINDER KINASE ACTIVATOR-LIKE MOB"/>
    <property type="match status" value="1"/>
</dbReference>
<evidence type="ECO:0000313" key="4">
    <source>
        <dbReference type="Proteomes" id="UP001165063"/>
    </source>
</evidence>
<dbReference type="Proteomes" id="UP001165063">
    <property type="component" value="Unassembled WGS sequence"/>
</dbReference>
<keyword evidence="1" id="KW-0862">Zinc</keyword>